<reference evidence="4 5" key="1">
    <citation type="submission" date="2016-10" db="EMBL/GenBank/DDBJ databases">
        <authorList>
            <person name="de Groot N.N."/>
        </authorList>
    </citation>
    <scope>NUCLEOTIDE SEQUENCE [LARGE SCALE GENOMIC DNA]</scope>
    <source>
        <strain evidence="4 5">DSM 18978</strain>
    </source>
</reference>
<proteinExistence type="inferred from homology"/>
<dbReference type="InterPro" id="IPR052193">
    <property type="entry name" value="Peptidase_C59"/>
</dbReference>
<dbReference type="EMBL" id="FMUS01000005">
    <property type="protein sequence ID" value="SCY23588.1"/>
    <property type="molecule type" value="Genomic_DNA"/>
</dbReference>
<dbReference type="OrthoDB" id="9794717at2"/>
<dbReference type="InterPro" id="IPR029132">
    <property type="entry name" value="CBAH/NAAA_C"/>
</dbReference>
<dbReference type="PANTHER" id="PTHR35527">
    <property type="entry name" value="CHOLOYLGLYCINE HYDROLASE"/>
    <property type="match status" value="1"/>
</dbReference>
<evidence type="ECO:0000313" key="4">
    <source>
        <dbReference type="EMBL" id="SCY23588.1"/>
    </source>
</evidence>
<evidence type="ECO:0000256" key="1">
    <source>
        <dbReference type="ARBA" id="ARBA00006625"/>
    </source>
</evidence>
<name>A0A1G5EAR3_9FIRM</name>
<sequence length="322" mass="36771">MCTEFILPGQKNIKVSGRTMDYTDDLHSKFVIVPRETRVQSFIDGDEKNFLKEGMRWESDYGFVGISVFNMPFYADGLNEKGLSAALLVLGGTQYPKPCKCNDKNIPMVYLLQYILGKCKDIEDIKKILPQVTICGLLTPLRFFNDFHLIAHDANGDSIVLEAENSQINQYHNEGASVLTINPFLHWHLKNLKNYRNLNNNSQDGSSLHGLPGDSTSSSRFVRTSLLRKYSSVSQNINQEIQQAFYIINRVTLVNGEKSHEGGVHITQYEVVRDHKNKKYYFRSNQNQSIRVLNFEKIDFSGKTKYDPIPITTGTLYEEILP</sequence>
<dbReference type="SUPFAM" id="SSF56235">
    <property type="entry name" value="N-terminal nucleophile aminohydrolases (Ntn hydrolases)"/>
    <property type="match status" value="1"/>
</dbReference>
<dbReference type="Proteomes" id="UP000198636">
    <property type="component" value="Unassembled WGS sequence"/>
</dbReference>
<dbReference type="PANTHER" id="PTHR35527:SF2">
    <property type="entry name" value="HYDROLASE"/>
    <property type="match status" value="1"/>
</dbReference>
<protein>
    <submittedName>
        <fullName evidence="4">Choloylglycine hydrolase</fullName>
    </submittedName>
</protein>
<feature type="domain" description="Choloylglycine hydrolase/NAAA C-terminal" evidence="3">
    <location>
        <begin position="2"/>
        <end position="299"/>
    </location>
</feature>
<dbReference type="GO" id="GO:0016787">
    <property type="term" value="F:hydrolase activity"/>
    <property type="evidence" value="ECO:0007669"/>
    <property type="project" value="UniProtKB-KW"/>
</dbReference>
<evidence type="ECO:0000259" key="3">
    <source>
        <dbReference type="Pfam" id="PF02275"/>
    </source>
</evidence>
<dbReference type="InterPro" id="IPR029055">
    <property type="entry name" value="Ntn_hydrolases_N"/>
</dbReference>
<dbReference type="RefSeq" id="WP_091540897.1">
    <property type="nucleotide sequence ID" value="NZ_FMUS01000005.1"/>
</dbReference>
<evidence type="ECO:0000256" key="2">
    <source>
        <dbReference type="ARBA" id="ARBA00022801"/>
    </source>
</evidence>
<gene>
    <name evidence="4" type="ORF">SAMN03080606_01091</name>
</gene>
<comment type="similarity">
    <text evidence="1">Belongs to the peptidase C59 family.</text>
</comment>
<accession>A0A1G5EAR3</accession>
<dbReference type="Gene3D" id="3.60.60.10">
    <property type="entry name" value="Penicillin V Acylase, Chain A"/>
    <property type="match status" value="1"/>
</dbReference>
<dbReference type="AlphaFoldDB" id="A0A1G5EAR3"/>
<organism evidence="4 5">
    <name type="scientific">Alkaliphilus peptidifermentans DSM 18978</name>
    <dbReference type="NCBI Taxonomy" id="1120976"/>
    <lineage>
        <taxon>Bacteria</taxon>
        <taxon>Bacillati</taxon>
        <taxon>Bacillota</taxon>
        <taxon>Clostridia</taxon>
        <taxon>Peptostreptococcales</taxon>
        <taxon>Natronincolaceae</taxon>
        <taxon>Alkaliphilus</taxon>
    </lineage>
</organism>
<keyword evidence="2 4" id="KW-0378">Hydrolase</keyword>
<dbReference type="Pfam" id="PF02275">
    <property type="entry name" value="CBAH"/>
    <property type="match status" value="1"/>
</dbReference>
<evidence type="ECO:0000313" key="5">
    <source>
        <dbReference type="Proteomes" id="UP000198636"/>
    </source>
</evidence>
<keyword evidence="5" id="KW-1185">Reference proteome</keyword>